<dbReference type="Gene3D" id="1.10.1580.10">
    <property type="match status" value="1"/>
</dbReference>
<dbReference type="PROSITE" id="PS51721">
    <property type="entry name" value="G_CP"/>
    <property type="match status" value="1"/>
</dbReference>
<evidence type="ECO:0000256" key="6">
    <source>
        <dbReference type="SAM" id="MobiDB-lite"/>
    </source>
</evidence>
<feature type="domain" description="CP-type G" evidence="7">
    <location>
        <begin position="228"/>
        <end position="390"/>
    </location>
</feature>
<dbReference type="InterPro" id="IPR050755">
    <property type="entry name" value="TRAFAC_YlqF/YawG_RiboMat"/>
</dbReference>
<evidence type="ECO:0000256" key="3">
    <source>
        <dbReference type="ARBA" id="ARBA00023134"/>
    </source>
</evidence>
<dbReference type="PANTHER" id="PTHR11089">
    <property type="entry name" value="GTP-BINDING PROTEIN-RELATED"/>
    <property type="match status" value="1"/>
</dbReference>
<comment type="similarity">
    <text evidence="5">Belongs to the TRAFAC class YlqF/YawG GTPase family. NOG2 subfamily.</text>
</comment>
<dbReference type="InterPro" id="IPR023179">
    <property type="entry name" value="GTP-bd_ortho_bundle_sf"/>
</dbReference>
<dbReference type="VEuPathDB" id="ToxoDB:EBH_0023950"/>
<evidence type="ECO:0000256" key="4">
    <source>
        <dbReference type="ARBA" id="ARBA00023242"/>
    </source>
</evidence>
<gene>
    <name evidence="8" type="ORF">EBH_0023950</name>
</gene>
<reference evidence="8" key="2">
    <citation type="submission" date="2013-10" db="EMBL/GenBank/DDBJ databases">
        <authorList>
            <person name="Aslett M."/>
        </authorList>
    </citation>
    <scope>NUCLEOTIDE SEQUENCE [LARGE SCALE GENOMIC DNA]</scope>
    <source>
        <strain evidence="8">Houghton</strain>
    </source>
</reference>
<dbReference type="EMBL" id="HG711457">
    <property type="protein sequence ID" value="CDJ49086.1"/>
    <property type="molecule type" value="Genomic_DNA"/>
</dbReference>
<proteinExistence type="inferred from homology"/>
<comment type="subcellular location">
    <subcellularLocation>
        <location evidence="1 5">Nucleus</location>
        <location evidence="1 5">Nucleolus</location>
    </subcellularLocation>
</comment>
<evidence type="ECO:0000313" key="9">
    <source>
        <dbReference type="Proteomes" id="UP000030750"/>
    </source>
</evidence>
<dbReference type="PANTHER" id="PTHR11089:SF9">
    <property type="entry name" value="NUCLEOLAR GTP-BINDING PROTEIN 2"/>
    <property type="match status" value="1"/>
</dbReference>
<evidence type="ECO:0000256" key="1">
    <source>
        <dbReference type="ARBA" id="ARBA00004604"/>
    </source>
</evidence>
<reference evidence="8" key="1">
    <citation type="submission" date="2013-10" db="EMBL/GenBank/DDBJ databases">
        <title>Genomic analysis of the causative agents of coccidiosis in chickens.</title>
        <authorList>
            <person name="Reid A.J."/>
            <person name="Blake D."/>
            <person name="Billington K."/>
            <person name="Browne H."/>
            <person name="Dunn M."/>
            <person name="Hung S."/>
            <person name="Kawahara F."/>
            <person name="Miranda-Saavedra D."/>
            <person name="Mourier T."/>
            <person name="Nagra H."/>
            <person name="Otto T.D."/>
            <person name="Rawlings N."/>
            <person name="Sanchez A."/>
            <person name="Sanders M."/>
            <person name="Subramaniam C."/>
            <person name="Tay Y."/>
            <person name="Dear P."/>
            <person name="Doerig C."/>
            <person name="Gruber A."/>
            <person name="Parkinson J."/>
            <person name="Shirley M."/>
            <person name="Wan K.L."/>
            <person name="Berriman M."/>
            <person name="Tomley F."/>
            <person name="Pain A."/>
        </authorList>
    </citation>
    <scope>NUCLEOTIDE SEQUENCE [LARGE SCALE GENOMIC DNA]</scope>
    <source>
        <strain evidence="8">Houghton</strain>
    </source>
</reference>
<dbReference type="AlphaFoldDB" id="U6LFZ4"/>
<dbReference type="FunFam" id="3.40.50.300:FF:000559">
    <property type="entry name" value="Nuclear/nucleolar GTPase 2"/>
    <property type="match status" value="1"/>
</dbReference>
<evidence type="ECO:0000259" key="7">
    <source>
        <dbReference type="PROSITE" id="PS51721"/>
    </source>
</evidence>
<keyword evidence="3 5" id="KW-0342">GTP-binding</keyword>
<name>U6LFZ4_9EIME</name>
<keyword evidence="4 5" id="KW-0539">Nucleus</keyword>
<keyword evidence="2 5" id="KW-0547">Nucleotide-binding</keyword>
<sequence>MAKMKGRSSGGAPKPGGGAPKKGSAITRGAASTLPNRQIPSNKKPGHYRSASKIRLLQMYNSKPKWLRPGGKEPQPLAPARIQPDRRWFGNTRVIDQQKLAAFREDIQKATSDPYTVVLKRSKLPMSLVKDRNVGGQKEAVTTGGSLPKLRGDALIALEPFEDVFGSKKTRKRPRLQAADLTTLASQAAEREAAFEKSAACCSAAAGSNNEGGPVESIYQKGTSRRIWGELYKVIDSSDVLVQVVDARDPMGTRCTRLEKYLKAQRSSKHLVLVINKVDLVPPRVARHWLRQLSKEMPTLLMQADKNKKNIGRNQLFQLLRQYGQLLSDRKHVSIGFFGYPNVGKSSIINFLKSKQVCKAAPIPGQTRVWQYVALTSKLYLIDCPGIVPISSDAGNDTDKVIRGVVRPERIAAPEEHIGTVLERVKREAVITRYGLDHSTTWEDVEEFLALLALRLGKLKKGGEPDISTAARISKTQSVTANRQGKFVAPQSSEYLPRIMCEVVRFAVVLYDLQRGKLPYYVLPPGFESDPANPADVAEDDSDVQVNGAVAFPEGTSLLIGDAAPESKNIEEGPNGPEEAIVTREKEVDEGGAAATMLGKHSSGDVSRPNKRDHSTVYNIEWKVRPSQKPKRREWTAGFCGTTKRLRDTGDAAMVGGGS</sequence>
<dbReference type="InterPro" id="IPR027417">
    <property type="entry name" value="P-loop_NTPase"/>
</dbReference>
<evidence type="ECO:0000313" key="8">
    <source>
        <dbReference type="EMBL" id="CDJ49086.1"/>
    </source>
</evidence>
<dbReference type="PRINTS" id="PR00326">
    <property type="entry name" value="GTP1OBG"/>
</dbReference>
<protein>
    <recommendedName>
        <fullName evidence="5">Nucleolar GTP-binding protein 2</fullName>
    </recommendedName>
</protein>
<dbReference type="InterPro" id="IPR030378">
    <property type="entry name" value="G_CP_dom"/>
</dbReference>
<dbReference type="GO" id="GO:0005730">
    <property type="term" value="C:nucleolus"/>
    <property type="evidence" value="ECO:0007669"/>
    <property type="project" value="UniProtKB-SubCell"/>
</dbReference>
<comment type="function">
    <text evidence="5">GTPase that associates with pre-60S ribosomal subunits in the nucleolus and is required for their nuclear export and maturation.</text>
</comment>
<dbReference type="CDD" id="cd01858">
    <property type="entry name" value="NGP_1"/>
    <property type="match status" value="1"/>
</dbReference>
<dbReference type="Proteomes" id="UP000030750">
    <property type="component" value="Unassembled WGS sequence"/>
</dbReference>
<dbReference type="InterPro" id="IPR012971">
    <property type="entry name" value="NOG2_N_dom"/>
</dbReference>
<accession>U6LFZ4</accession>
<organism evidence="8 9">
    <name type="scientific">Eimeria brunetti</name>
    <dbReference type="NCBI Taxonomy" id="51314"/>
    <lineage>
        <taxon>Eukaryota</taxon>
        <taxon>Sar</taxon>
        <taxon>Alveolata</taxon>
        <taxon>Apicomplexa</taxon>
        <taxon>Conoidasida</taxon>
        <taxon>Coccidia</taxon>
        <taxon>Eucoccidiorida</taxon>
        <taxon>Eimeriorina</taxon>
        <taxon>Eimeriidae</taxon>
        <taxon>Eimeria</taxon>
    </lineage>
</organism>
<feature type="region of interest" description="Disordered" evidence="6">
    <location>
        <begin position="1"/>
        <end position="51"/>
    </location>
</feature>
<dbReference type="SUPFAM" id="SSF52540">
    <property type="entry name" value="P-loop containing nucleoside triphosphate hydrolases"/>
    <property type="match status" value="1"/>
</dbReference>
<dbReference type="GO" id="GO:0005525">
    <property type="term" value="F:GTP binding"/>
    <property type="evidence" value="ECO:0007669"/>
    <property type="project" value="UniProtKB-KW"/>
</dbReference>
<dbReference type="InterPro" id="IPR024929">
    <property type="entry name" value="GNL2_CP_dom"/>
</dbReference>
<dbReference type="OrthoDB" id="444945at2759"/>
<dbReference type="InterPro" id="IPR006073">
    <property type="entry name" value="GTP-bd"/>
</dbReference>
<dbReference type="Gene3D" id="3.40.50.300">
    <property type="entry name" value="P-loop containing nucleotide triphosphate hydrolases"/>
    <property type="match status" value="1"/>
</dbReference>
<keyword evidence="9" id="KW-1185">Reference proteome</keyword>
<dbReference type="Pfam" id="PF01926">
    <property type="entry name" value="MMR_HSR1"/>
    <property type="match status" value="1"/>
</dbReference>
<dbReference type="Pfam" id="PF08153">
    <property type="entry name" value="NGP1NT"/>
    <property type="match status" value="1"/>
</dbReference>
<evidence type="ECO:0000256" key="5">
    <source>
        <dbReference type="RuleBase" id="RU364023"/>
    </source>
</evidence>
<evidence type="ECO:0000256" key="2">
    <source>
        <dbReference type="ARBA" id="ARBA00022741"/>
    </source>
</evidence>